<evidence type="ECO:0008006" key="3">
    <source>
        <dbReference type="Google" id="ProtNLM"/>
    </source>
</evidence>
<dbReference type="EMBL" id="JWZT01001813">
    <property type="protein sequence ID" value="KII71289.1"/>
    <property type="molecule type" value="Genomic_DNA"/>
</dbReference>
<evidence type="ECO:0000313" key="2">
    <source>
        <dbReference type="Proteomes" id="UP000031668"/>
    </source>
</evidence>
<dbReference type="OrthoDB" id="3066195at2759"/>
<keyword evidence="2" id="KW-1185">Reference proteome</keyword>
<organism evidence="1 2">
    <name type="scientific">Thelohanellus kitauei</name>
    <name type="common">Myxosporean</name>
    <dbReference type="NCBI Taxonomy" id="669202"/>
    <lineage>
        <taxon>Eukaryota</taxon>
        <taxon>Metazoa</taxon>
        <taxon>Cnidaria</taxon>
        <taxon>Myxozoa</taxon>
        <taxon>Myxosporea</taxon>
        <taxon>Bivalvulida</taxon>
        <taxon>Platysporina</taxon>
        <taxon>Myxobolidae</taxon>
        <taxon>Thelohanellus</taxon>
    </lineage>
</organism>
<comment type="caution">
    <text evidence="1">The sequence shown here is derived from an EMBL/GenBank/DDBJ whole genome shotgun (WGS) entry which is preliminary data.</text>
</comment>
<evidence type="ECO:0000313" key="1">
    <source>
        <dbReference type="EMBL" id="KII71289.1"/>
    </source>
</evidence>
<name>A0A0C2J0F9_THEKT</name>
<reference evidence="1 2" key="1">
    <citation type="journal article" date="2014" name="Genome Biol. Evol.">
        <title>The genome of the myxosporean Thelohanellus kitauei shows adaptations to nutrient acquisition within its fish host.</title>
        <authorList>
            <person name="Yang Y."/>
            <person name="Xiong J."/>
            <person name="Zhou Z."/>
            <person name="Huo F."/>
            <person name="Miao W."/>
            <person name="Ran C."/>
            <person name="Liu Y."/>
            <person name="Zhang J."/>
            <person name="Feng J."/>
            <person name="Wang M."/>
            <person name="Wang M."/>
            <person name="Wang L."/>
            <person name="Yao B."/>
        </authorList>
    </citation>
    <scope>NUCLEOTIDE SEQUENCE [LARGE SCALE GENOMIC DNA]</scope>
    <source>
        <strain evidence="1">Wuqing</strain>
    </source>
</reference>
<sequence length="281" mass="31748">MKIRITYPAVDHYGCDGSYLNILILTIPRASRRGGCCKREQDICRATLRTNGDHVVSQDLGHTHFGNGSQALARRAVGQMKERISEEMATPSSVQASVMITLDDYVLVALPKRSTLNQSLRRSRNSSRVSNNLIYPPLPHDLTFDIPDVFRDCILFDYGPGNDRIILMGDMELLDGLSRATVWLADGTFKIFPTLYFQLYSIHFQYSRAVTLAAMYCLLPNKTKDVHDRDLIEIIRLVPTYKPWIILTNFETAAMSSFHEAFPSAVATLICAKVCYDRSMN</sequence>
<accession>A0A0C2J0F9</accession>
<dbReference type="AlphaFoldDB" id="A0A0C2J0F9"/>
<protein>
    <recommendedName>
        <fullName evidence="3">MULE transposase domain-containing protein</fullName>
    </recommendedName>
</protein>
<dbReference type="Proteomes" id="UP000031668">
    <property type="component" value="Unassembled WGS sequence"/>
</dbReference>
<proteinExistence type="predicted"/>
<gene>
    <name evidence="1" type="ORF">RF11_08785</name>
</gene>